<feature type="region of interest" description="Disordered" evidence="1">
    <location>
        <begin position="1"/>
        <end position="33"/>
    </location>
</feature>
<organism evidence="2 3">
    <name type="scientific">Saitoella complicata (strain BCRC 22490 / CBS 7301 / JCM 7358 / NBRC 10748 / NRRL Y-17804)</name>
    <dbReference type="NCBI Taxonomy" id="698492"/>
    <lineage>
        <taxon>Eukaryota</taxon>
        <taxon>Fungi</taxon>
        <taxon>Dikarya</taxon>
        <taxon>Ascomycota</taxon>
        <taxon>Taphrinomycotina</taxon>
        <taxon>Taphrinomycotina incertae sedis</taxon>
        <taxon>Saitoella</taxon>
    </lineage>
</organism>
<keyword evidence="3" id="KW-1185">Reference proteome</keyword>
<dbReference type="EMBL" id="BACD03000014">
    <property type="protein sequence ID" value="GAO48414.1"/>
    <property type="molecule type" value="Genomic_DNA"/>
</dbReference>
<dbReference type="AlphaFoldDB" id="A0A0E9NF03"/>
<reference evidence="2 3" key="3">
    <citation type="journal article" date="2015" name="Genome Announc.">
        <title>Draft Genome Sequence of the Archiascomycetous Yeast Saitoella complicata.</title>
        <authorList>
            <person name="Yamauchi K."/>
            <person name="Kondo S."/>
            <person name="Hamamoto M."/>
            <person name="Takahashi Y."/>
            <person name="Ogura Y."/>
            <person name="Hayashi T."/>
            <person name="Nishida H."/>
        </authorList>
    </citation>
    <scope>NUCLEOTIDE SEQUENCE [LARGE SCALE GENOMIC DNA]</scope>
    <source>
        <strain evidence="2 3">NRRL Y-17804</strain>
    </source>
</reference>
<feature type="compositionally biased region" description="Basic and acidic residues" evidence="1">
    <location>
        <begin position="21"/>
        <end position="33"/>
    </location>
</feature>
<name>A0A0E9NF03_SAICN</name>
<evidence type="ECO:0000256" key="1">
    <source>
        <dbReference type="SAM" id="MobiDB-lite"/>
    </source>
</evidence>
<comment type="caution">
    <text evidence="2">The sequence shown here is derived from an EMBL/GenBank/DDBJ whole genome shotgun (WGS) entry which is preliminary data.</text>
</comment>
<sequence>MPPEIRGTSVGANPAPSSARPDNEYQQDHGQHSPAKERLTLVLMFRSCQDAFLTQQSSNNPNSQPLASLHSTQVPSQLSQLLLRDNSLQTFSIFSIPKQLSTTIINMQFSIKTISAVLVAAVAATHAAPTTSGADPLNGGAYAYGASPFPGLAYGASVLISNILSDNTLCPLVQYLADGPGNILNDVTGNLVPALTGGLLNSQALYSVNTLVDTVYGLDEAVGASLFGILPTCFTNTAYCTNQISRALKASSQGEESETEDACKTAFYICEPNVSPSQVAEKAPCCSPYVPPCTDGQGNAQHC</sequence>
<evidence type="ECO:0000313" key="2">
    <source>
        <dbReference type="EMBL" id="GAO48414.1"/>
    </source>
</evidence>
<gene>
    <name evidence="2" type="ORF">G7K_2587-t1</name>
</gene>
<evidence type="ECO:0000313" key="3">
    <source>
        <dbReference type="Proteomes" id="UP000033140"/>
    </source>
</evidence>
<dbReference type="Proteomes" id="UP000033140">
    <property type="component" value="Unassembled WGS sequence"/>
</dbReference>
<reference evidence="2 3" key="1">
    <citation type="journal article" date="2011" name="J. Gen. Appl. Microbiol.">
        <title>Draft genome sequencing of the enigmatic yeast Saitoella complicata.</title>
        <authorList>
            <person name="Nishida H."/>
            <person name="Hamamoto M."/>
            <person name="Sugiyama J."/>
        </authorList>
    </citation>
    <scope>NUCLEOTIDE SEQUENCE [LARGE SCALE GENOMIC DNA]</scope>
    <source>
        <strain evidence="2 3">NRRL Y-17804</strain>
    </source>
</reference>
<proteinExistence type="predicted"/>
<protein>
    <submittedName>
        <fullName evidence="2">Uncharacterized protein</fullName>
    </submittedName>
</protein>
<accession>A0A0E9NF03</accession>
<reference evidence="2 3" key="2">
    <citation type="journal article" date="2014" name="J. Gen. Appl. Microbiol.">
        <title>The early diverging ascomycetous budding yeast Saitoella complicata has three histone deacetylases belonging to the Clr6, Hos2, and Rpd3 lineages.</title>
        <authorList>
            <person name="Nishida H."/>
            <person name="Matsumoto T."/>
            <person name="Kondo S."/>
            <person name="Hamamoto M."/>
            <person name="Yoshikawa H."/>
        </authorList>
    </citation>
    <scope>NUCLEOTIDE SEQUENCE [LARGE SCALE GENOMIC DNA]</scope>
    <source>
        <strain evidence="2 3">NRRL Y-17804</strain>
    </source>
</reference>